<dbReference type="Gene3D" id="3.40.190.10">
    <property type="entry name" value="Periplasmic binding protein-like II"/>
    <property type="match status" value="2"/>
</dbReference>
<evidence type="ECO:0000256" key="9">
    <source>
        <dbReference type="ARBA" id="ARBA00023004"/>
    </source>
</evidence>
<evidence type="ECO:0000256" key="11">
    <source>
        <dbReference type="ARBA" id="ARBA00048179"/>
    </source>
</evidence>
<protein>
    <recommendedName>
        <fullName evidence="10">Thiamine pyrimidine synthase</fullName>
    </recommendedName>
</protein>
<keyword evidence="5" id="KW-0808">Transferase</keyword>
<evidence type="ECO:0000256" key="1">
    <source>
        <dbReference type="ARBA" id="ARBA00003469"/>
    </source>
</evidence>
<proteinExistence type="inferred from homology"/>
<reference evidence="13 14" key="1">
    <citation type="submission" date="2020-02" db="EMBL/GenBank/DDBJ databases">
        <title>Sequencing the genomes of 1000 actinobacteria strains.</title>
        <authorList>
            <person name="Klenk H.-P."/>
        </authorList>
    </citation>
    <scope>NUCLEOTIDE SEQUENCE [LARGE SCALE GENOMIC DNA]</scope>
    <source>
        <strain evidence="13 14">DSM 19609</strain>
    </source>
</reference>
<evidence type="ECO:0000256" key="10">
    <source>
        <dbReference type="ARBA" id="ARBA00033171"/>
    </source>
</evidence>
<feature type="domain" description="SsuA/THI5-like" evidence="12">
    <location>
        <begin position="14"/>
        <end position="230"/>
    </location>
</feature>
<keyword evidence="7" id="KW-0663">Pyridoxal phosphate</keyword>
<accession>A0ABX0SJ20</accession>
<keyword evidence="9" id="KW-0408">Iron</keyword>
<gene>
    <name evidence="13" type="ORF">FB473_001381</name>
</gene>
<keyword evidence="8" id="KW-0784">Thiamine biosynthesis</keyword>
<name>A0ABX0SJ20_9ACTN</name>
<dbReference type="InterPro" id="IPR027939">
    <property type="entry name" value="NMT1/THI5"/>
</dbReference>
<organism evidence="13 14">
    <name type="scientific">Brooklawnia cerclae</name>
    <dbReference type="NCBI Taxonomy" id="349934"/>
    <lineage>
        <taxon>Bacteria</taxon>
        <taxon>Bacillati</taxon>
        <taxon>Actinomycetota</taxon>
        <taxon>Actinomycetes</taxon>
        <taxon>Propionibacteriales</taxon>
        <taxon>Propionibacteriaceae</taxon>
        <taxon>Brooklawnia</taxon>
    </lineage>
</organism>
<evidence type="ECO:0000256" key="4">
    <source>
        <dbReference type="ARBA" id="ARBA00011738"/>
    </source>
</evidence>
<comment type="pathway">
    <text evidence="2">Cofactor biosynthesis; thiamine diphosphate biosynthesis.</text>
</comment>
<evidence type="ECO:0000256" key="6">
    <source>
        <dbReference type="ARBA" id="ARBA00022723"/>
    </source>
</evidence>
<dbReference type="EMBL" id="JAAMOZ010000001">
    <property type="protein sequence ID" value="NIH56736.1"/>
    <property type="molecule type" value="Genomic_DNA"/>
</dbReference>
<dbReference type="Proteomes" id="UP000749311">
    <property type="component" value="Unassembled WGS sequence"/>
</dbReference>
<evidence type="ECO:0000256" key="5">
    <source>
        <dbReference type="ARBA" id="ARBA00022679"/>
    </source>
</evidence>
<comment type="subunit">
    <text evidence="4">Homodimer.</text>
</comment>
<comment type="similarity">
    <text evidence="3">Belongs to the NMT1/THI5 family.</text>
</comment>
<comment type="catalytic activity">
    <reaction evidence="11">
        <text>N(6)-(pyridoxal phosphate)-L-lysyl-[4-amino-5-hydroxymethyl-2-methylpyrimidine phosphate synthase] + L-histidyl-[4-amino-5-hydroxymethyl-2-methylpyrimidine phosphate synthase] + 2 Fe(3+) + 4 H2O = L-lysyl-[4-amino-5-hydroxymethyl-2-methylpyrimidine phosphate synthase] + (2S)-2-amino-5-hydroxy-4-oxopentanoyl-[4-amino-5-hydroxymethyl-2-methylpyrimidine phosphate synthase] + 4-amino-2-methyl-5-(phosphooxymethyl)pyrimidine + 3-oxopropanoate + 2 Fe(2+) + 2 H(+)</text>
        <dbReference type="Rhea" id="RHEA:65756"/>
        <dbReference type="Rhea" id="RHEA-COMP:16892"/>
        <dbReference type="Rhea" id="RHEA-COMP:16893"/>
        <dbReference type="Rhea" id="RHEA-COMP:16894"/>
        <dbReference type="Rhea" id="RHEA-COMP:16895"/>
        <dbReference type="ChEBI" id="CHEBI:15377"/>
        <dbReference type="ChEBI" id="CHEBI:15378"/>
        <dbReference type="ChEBI" id="CHEBI:29033"/>
        <dbReference type="ChEBI" id="CHEBI:29034"/>
        <dbReference type="ChEBI" id="CHEBI:29969"/>
        <dbReference type="ChEBI" id="CHEBI:29979"/>
        <dbReference type="ChEBI" id="CHEBI:33190"/>
        <dbReference type="ChEBI" id="CHEBI:58354"/>
        <dbReference type="ChEBI" id="CHEBI:143915"/>
        <dbReference type="ChEBI" id="CHEBI:157692"/>
    </reaction>
    <physiologicalReaction direction="left-to-right" evidence="11">
        <dbReference type="Rhea" id="RHEA:65757"/>
    </physiologicalReaction>
</comment>
<dbReference type="SUPFAM" id="SSF53850">
    <property type="entry name" value="Periplasmic binding protein-like II"/>
    <property type="match status" value="1"/>
</dbReference>
<evidence type="ECO:0000259" key="12">
    <source>
        <dbReference type="Pfam" id="PF09084"/>
    </source>
</evidence>
<evidence type="ECO:0000256" key="8">
    <source>
        <dbReference type="ARBA" id="ARBA00022977"/>
    </source>
</evidence>
<evidence type="ECO:0000256" key="3">
    <source>
        <dbReference type="ARBA" id="ARBA00009406"/>
    </source>
</evidence>
<dbReference type="PANTHER" id="PTHR31528">
    <property type="entry name" value="4-AMINO-5-HYDROXYMETHYL-2-METHYLPYRIMIDINE PHOSPHATE SYNTHASE THI11-RELATED"/>
    <property type="match status" value="1"/>
</dbReference>
<evidence type="ECO:0000313" key="14">
    <source>
        <dbReference type="Proteomes" id="UP000749311"/>
    </source>
</evidence>
<evidence type="ECO:0000256" key="7">
    <source>
        <dbReference type="ARBA" id="ARBA00022898"/>
    </source>
</evidence>
<comment type="function">
    <text evidence="1">Responsible for the formation of the pyrimidine heterocycle in the thiamine biosynthesis pathway. Catalyzes the formation of hydroxymethylpyrimidine phosphate (HMP-P) from histidine and pyridoxal phosphate (PLP). The protein uses PLP and the active site histidine to form HMP-P, generating an inactive enzyme. The enzyme can only undergo a single turnover, which suggests it is a suicide enzyme.</text>
</comment>
<keyword evidence="14" id="KW-1185">Reference proteome</keyword>
<evidence type="ECO:0000256" key="2">
    <source>
        <dbReference type="ARBA" id="ARBA00004948"/>
    </source>
</evidence>
<sequence length="305" mass="33048">MALTRMRLEYVHPWPNHAGLFLARHAGAFARRGLDVDLISDGVDRGDAARLLTRGEYDIASIRLGQVLESRLTSTPLVAVATLNQSQLGGLITTSATGIRRFRDLEGRTVAIPPANRLVKALDEAVTADGGDFAAVTVADPGIWEPDIRSVEQGKFDAIVNVKAWEPYQGVSAPEDVVVITFDSVGVAPHHSYFVTVREELLDRNPEFVRLFLAAADEGYHSALDDEDAAVQAMSVPLCHIDPDVLRASLRAIRGSWLAADGRWGTIRPDLVEGYTAWMKAGDFFDAPVGSTTGAFTNDFLPPAV</sequence>
<comment type="caution">
    <text evidence="13">The sequence shown here is derived from an EMBL/GenBank/DDBJ whole genome shotgun (WGS) entry which is preliminary data.</text>
</comment>
<dbReference type="RefSeq" id="WP_167165892.1">
    <property type="nucleotide sequence ID" value="NZ_BAAAOO010000015.1"/>
</dbReference>
<keyword evidence="6" id="KW-0479">Metal-binding</keyword>
<dbReference type="Pfam" id="PF09084">
    <property type="entry name" value="NMT1"/>
    <property type="match status" value="1"/>
</dbReference>
<evidence type="ECO:0000313" key="13">
    <source>
        <dbReference type="EMBL" id="NIH56736.1"/>
    </source>
</evidence>
<dbReference type="PANTHER" id="PTHR31528:SF1">
    <property type="entry name" value="4-AMINO-5-HYDROXYMETHYL-2-METHYLPYRIMIDINE PHOSPHATE SYNTHASE THI11-RELATED"/>
    <property type="match status" value="1"/>
</dbReference>
<dbReference type="InterPro" id="IPR015168">
    <property type="entry name" value="SsuA/THI5"/>
</dbReference>